<keyword evidence="2" id="KW-1185">Reference proteome</keyword>
<dbReference type="Proteomes" id="UP000828390">
    <property type="component" value="Unassembled WGS sequence"/>
</dbReference>
<reference evidence="1" key="2">
    <citation type="submission" date="2020-11" db="EMBL/GenBank/DDBJ databases">
        <authorList>
            <person name="McCartney M.A."/>
            <person name="Auch B."/>
            <person name="Kono T."/>
            <person name="Mallez S."/>
            <person name="Becker A."/>
            <person name="Gohl D.M."/>
            <person name="Silverstein K.A.T."/>
            <person name="Koren S."/>
            <person name="Bechman K.B."/>
            <person name="Herman A."/>
            <person name="Abrahante J.E."/>
            <person name="Garbe J."/>
        </authorList>
    </citation>
    <scope>NUCLEOTIDE SEQUENCE</scope>
    <source>
        <strain evidence="1">Duluth1</strain>
        <tissue evidence="1">Whole animal</tissue>
    </source>
</reference>
<protein>
    <submittedName>
        <fullName evidence="1">Uncharacterized protein</fullName>
    </submittedName>
</protein>
<dbReference type="AlphaFoldDB" id="A0A9D4KM63"/>
<dbReference type="EMBL" id="JAIWYP010000004">
    <property type="protein sequence ID" value="KAH3841812.1"/>
    <property type="molecule type" value="Genomic_DNA"/>
</dbReference>
<reference evidence="1" key="1">
    <citation type="journal article" date="2019" name="bioRxiv">
        <title>The Genome of the Zebra Mussel, Dreissena polymorpha: A Resource for Invasive Species Research.</title>
        <authorList>
            <person name="McCartney M.A."/>
            <person name="Auch B."/>
            <person name="Kono T."/>
            <person name="Mallez S."/>
            <person name="Zhang Y."/>
            <person name="Obille A."/>
            <person name="Becker A."/>
            <person name="Abrahante J.E."/>
            <person name="Garbe J."/>
            <person name="Badalamenti J.P."/>
            <person name="Herman A."/>
            <person name="Mangelson H."/>
            <person name="Liachko I."/>
            <person name="Sullivan S."/>
            <person name="Sone E.D."/>
            <person name="Koren S."/>
            <person name="Silverstein K.A.T."/>
            <person name="Beckman K.B."/>
            <person name="Gohl D.M."/>
        </authorList>
    </citation>
    <scope>NUCLEOTIDE SEQUENCE</scope>
    <source>
        <strain evidence="1">Duluth1</strain>
        <tissue evidence="1">Whole animal</tissue>
    </source>
</reference>
<sequence length="319" mass="35586">MTKQNKKRSVGFKSNAKTAEHVDNTMVNLPFETLSCFSEIEVRTLQDSEPCHITSMLMLSPDLLLAVDHENYAIKLMDVSRNKTPMLLTSFSTESPPWDVAKIDQNHVAVTLPKEKSILILKTEPRRLIYHKTLKMEGKCVAITAVQGKMLVSFNSIRHKASVQLLNPDDGAVIEKLDLDGVQCVPDVAVNEEETVAFVSDASNNSIFRVSVNVNAGSGDEEGPKLKVLDCFEHAELKRPCCTLPLKDGGMLVCSNGNNQLLHVSPCLEKVVVAMSEVHELYSPRAICYDELHHRLFVSHGLDQNQQFRDYIKCLAKEP</sequence>
<dbReference type="SUPFAM" id="SSF63829">
    <property type="entry name" value="Calcium-dependent phosphotriesterase"/>
    <property type="match status" value="1"/>
</dbReference>
<comment type="caution">
    <text evidence="1">The sequence shown here is derived from an EMBL/GenBank/DDBJ whole genome shotgun (WGS) entry which is preliminary data.</text>
</comment>
<evidence type="ECO:0000313" key="1">
    <source>
        <dbReference type="EMBL" id="KAH3841812.1"/>
    </source>
</evidence>
<name>A0A9D4KM63_DREPO</name>
<evidence type="ECO:0000313" key="2">
    <source>
        <dbReference type="Proteomes" id="UP000828390"/>
    </source>
</evidence>
<proteinExistence type="predicted"/>
<organism evidence="1 2">
    <name type="scientific">Dreissena polymorpha</name>
    <name type="common">Zebra mussel</name>
    <name type="synonym">Mytilus polymorpha</name>
    <dbReference type="NCBI Taxonomy" id="45954"/>
    <lineage>
        <taxon>Eukaryota</taxon>
        <taxon>Metazoa</taxon>
        <taxon>Spiralia</taxon>
        <taxon>Lophotrochozoa</taxon>
        <taxon>Mollusca</taxon>
        <taxon>Bivalvia</taxon>
        <taxon>Autobranchia</taxon>
        <taxon>Heteroconchia</taxon>
        <taxon>Euheterodonta</taxon>
        <taxon>Imparidentia</taxon>
        <taxon>Neoheterodontei</taxon>
        <taxon>Myida</taxon>
        <taxon>Dreissenoidea</taxon>
        <taxon>Dreissenidae</taxon>
        <taxon>Dreissena</taxon>
    </lineage>
</organism>
<accession>A0A9D4KM63</accession>
<gene>
    <name evidence="1" type="ORF">DPMN_115292</name>
</gene>